<sequence>MYYSCALHFLIAKAICLNAALYCFSSTFLSNFSNNSCNSSVFLYTKAHISCPFLFIFSILSSKTPCVYKYATFPLFTILISLSIFLSSNFSNNFLFNLLLYLSNSSSNLFSLISNSILSILHSSCYTFFHLFPLAILLMCVSLTLYCLANSFCVTPFLRYFLISITSSFLNLQLPFFSPFCAAFIFVVSLTFVPCFPPNFCLLIRFQPFTLCTCFIHQSSLSVNISSVHSSNIVYLILLQSLL</sequence>
<feature type="transmembrane region" description="Helical" evidence="1">
    <location>
        <begin position="41"/>
        <end position="61"/>
    </location>
</feature>
<reference evidence="2 3" key="1">
    <citation type="journal article" date="2003" name="Proc. Natl. Acad. Sci. U.S.A.">
        <title>The genome sequence of Clostridium tetani, the causative agent of tetanus disease.</title>
        <authorList>
            <person name="Brueggemann H."/>
            <person name="Baumer S."/>
            <person name="Fricke W.F."/>
            <person name="Wiezer A."/>
            <person name="Liesegang H."/>
            <person name="Decker I."/>
            <person name="Herzberg C."/>
            <person name="Martinez-Arias R."/>
            <person name="Merkl R."/>
            <person name="Henne A."/>
            <person name="Gottschalk G."/>
        </authorList>
    </citation>
    <scope>NUCLEOTIDE SEQUENCE [LARGE SCALE GENOMIC DNA]</scope>
    <source>
        <strain evidence="3">Massachusetts / E88</strain>
    </source>
</reference>
<evidence type="ECO:0000313" key="2">
    <source>
        <dbReference type="EMBL" id="AAO36108.1"/>
    </source>
</evidence>
<organism evidence="2 3">
    <name type="scientific">Clostridium tetani (strain Massachusetts / E88)</name>
    <dbReference type="NCBI Taxonomy" id="212717"/>
    <lineage>
        <taxon>Bacteria</taxon>
        <taxon>Bacillati</taxon>
        <taxon>Bacillota</taxon>
        <taxon>Clostridia</taxon>
        <taxon>Eubacteriales</taxon>
        <taxon>Clostridiaceae</taxon>
        <taxon>Clostridium</taxon>
    </lineage>
</organism>
<protein>
    <submittedName>
        <fullName evidence="2">Phage-related protein</fullName>
    </submittedName>
</protein>
<feature type="transmembrane region" description="Helical" evidence="1">
    <location>
        <begin position="67"/>
        <end position="86"/>
    </location>
</feature>
<feature type="transmembrane region" description="Helical" evidence="1">
    <location>
        <begin position="6"/>
        <end position="29"/>
    </location>
</feature>
<keyword evidence="1" id="KW-0472">Membrane</keyword>
<name>Q894I4_CLOTE</name>
<dbReference type="EMBL" id="AE015927">
    <property type="protein sequence ID" value="AAO36108.1"/>
    <property type="molecule type" value="Genomic_DNA"/>
</dbReference>
<dbReference type="AlphaFoldDB" id="Q894I4"/>
<evidence type="ECO:0000313" key="3">
    <source>
        <dbReference type="Proteomes" id="UP000001412"/>
    </source>
</evidence>
<feature type="transmembrane region" description="Helical" evidence="1">
    <location>
        <begin position="127"/>
        <end position="148"/>
    </location>
</feature>
<keyword evidence="1" id="KW-1133">Transmembrane helix</keyword>
<dbReference type="HOGENOM" id="CLU_1141036_0_0_9"/>
<accession>Q894I4</accession>
<dbReference type="KEGG" id="ctc:CTC_01559"/>
<gene>
    <name evidence="2" type="ordered locus">CTC_01559</name>
</gene>
<evidence type="ECO:0000256" key="1">
    <source>
        <dbReference type="SAM" id="Phobius"/>
    </source>
</evidence>
<proteinExistence type="predicted"/>
<dbReference type="Proteomes" id="UP000001412">
    <property type="component" value="Chromosome"/>
</dbReference>
<feature type="transmembrane region" description="Helical" evidence="1">
    <location>
        <begin position="160"/>
        <end position="193"/>
    </location>
</feature>
<keyword evidence="3" id="KW-1185">Reference proteome</keyword>
<keyword evidence="1" id="KW-0812">Transmembrane</keyword>